<reference evidence="2" key="1">
    <citation type="journal article" date="2014" name="Int. J. Syst. Evol. Microbiol.">
        <title>Complete genome sequence of Corynebacterium casei LMG S-19264T (=DSM 44701T), isolated from a smear-ripened cheese.</title>
        <authorList>
            <consortium name="US DOE Joint Genome Institute (JGI-PGF)"/>
            <person name="Walter F."/>
            <person name="Albersmeier A."/>
            <person name="Kalinowski J."/>
            <person name="Ruckert C."/>
        </authorList>
    </citation>
    <scope>NUCLEOTIDE SEQUENCE</scope>
    <source>
        <strain evidence="2">CGMCC 1.8984</strain>
    </source>
</reference>
<evidence type="ECO:0000313" key="3">
    <source>
        <dbReference type="Proteomes" id="UP000636956"/>
    </source>
</evidence>
<sequence length="429" mass="45574">MSPIATKRRIFASIGAAAVAASALSGCAAGGSPSEDDQITILSGWQVGDATGDFLSAAVADFTEDTGIKVNVETVAFEDLRTTVETASVAGQMPDLITLNFTPEVKPWLDNGLIADVTPYLDEWGISDILLPGVVDPWWTYDGKVGGFPYQSGSWPVWYNTDLLAQAGIDSIPTTVDELVVAATALRDAGIEPFCFPGKDWGGGGQFWLWAQLFTGDRIADIMANGGFADDPDALKGIELLGDLRDGEVFIQDAAGYAYDDCVNAYDEGKVAIAHFGSWGFTALGEEVTAATTVAGLPLPDGAAYDKPILFPIGGNGLMLSQNAADDEAKLSLVKQFIDFLYAPEQLQAWVGESNQISSVQAAVIGDVEWSNPLLQQNATITDNNDLATIHDLYVKAGVDITPEVTWFIGTPGATAEEFAARLDQLWQG</sequence>
<protein>
    <submittedName>
        <fullName evidence="2">ABC transporter substrate-binding protein</fullName>
    </submittedName>
</protein>
<dbReference type="EMBL" id="BMMD01000012">
    <property type="protein sequence ID" value="GGJ83252.1"/>
    <property type="molecule type" value="Genomic_DNA"/>
</dbReference>
<dbReference type="PANTHER" id="PTHR43649">
    <property type="entry name" value="ARABINOSE-BINDING PROTEIN-RELATED"/>
    <property type="match status" value="1"/>
</dbReference>
<feature type="chain" id="PRO_5036804915" evidence="1">
    <location>
        <begin position="29"/>
        <end position="429"/>
    </location>
</feature>
<reference evidence="2" key="2">
    <citation type="submission" date="2020-09" db="EMBL/GenBank/DDBJ databases">
        <authorList>
            <person name="Sun Q."/>
            <person name="Zhou Y."/>
        </authorList>
    </citation>
    <scope>NUCLEOTIDE SEQUENCE</scope>
    <source>
        <strain evidence="2">CGMCC 1.8984</strain>
    </source>
</reference>
<dbReference type="InterPro" id="IPR050490">
    <property type="entry name" value="Bact_solute-bd_prot1"/>
</dbReference>
<accession>A0A917PLN9</accession>
<comment type="caution">
    <text evidence="2">The sequence shown here is derived from an EMBL/GenBank/DDBJ whole genome shotgun (WGS) entry which is preliminary data.</text>
</comment>
<dbReference type="Gene3D" id="3.40.190.10">
    <property type="entry name" value="Periplasmic binding protein-like II"/>
    <property type="match status" value="2"/>
</dbReference>
<dbReference type="SUPFAM" id="SSF53850">
    <property type="entry name" value="Periplasmic binding protein-like II"/>
    <property type="match status" value="1"/>
</dbReference>
<dbReference type="InterPro" id="IPR006059">
    <property type="entry name" value="SBP"/>
</dbReference>
<dbReference type="Pfam" id="PF01547">
    <property type="entry name" value="SBP_bac_1"/>
    <property type="match status" value="1"/>
</dbReference>
<dbReference type="Proteomes" id="UP000636956">
    <property type="component" value="Unassembled WGS sequence"/>
</dbReference>
<keyword evidence="1" id="KW-0732">Signal</keyword>
<gene>
    <name evidence="2" type="ORF">GCM10011372_21960</name>
</gene>
<keyword evidence="3" id="KW-1185">Reference proteome</keyword>
<feature type="signal peptide" evidence="1">
    <location>
        <begin position="1"/>
        <end position="28"/>
    </location>
</feature>
<name>A0A917PLN9_9MICO</name>
<dbReference type="PROSITE" id="PS51257">
    <property type="entry name" value="PROKAR_LIPOPROTEIN"/>
    <property type="match status" value="1"/>
</dbReference>
<organism evidence="2 3">
    <name type="scientific">Agromyces bauzanensis</name>
    <dbReference type="NCBI Taxonomy" id="1308924"/>
    <lineage>
        <taxon>Bacteria</taxon>
        <taxon>Bacillati</taxon>
        <taxon>Actinomycetota</taxon>
        <taxon>Actinomycetes</taxon>
        <taxon>Micrococcales</taxon>
        <taxon>Microbacteriaceae</taxon>
        <taxon>Agromyces</taxon>
    </lineage>
</organism>
<evidence type="ECO:0000313" key="2">
    <source>
        <dbReference type="EMBL" id="GGJ83252.1"/>
    </source>
</evidence>
<evidence type="ECO:0000256" key="1">
    <source>
        <dbReference type="SAM" id="SignalP"/>
    </source>
</evidence>
<dbReference type="RefSeq" id="WP_188743485.1">
    <property type="nucleotide sequence ID" value="NZ_BAABFW010000006.1"/>
</dbReference>
<dbReference type="PANTHER" id="PTHR43649:SF30">
    <property type="entry name" value="ABC TRANSPORTER SUBSTRATE-BINDING PROTEIN"/>
    <property type="match status" value="1"/>
</dbReference>
<dbReference type="AlphaFoldDB" id="A0A917PLN9"/>
<proteinExistence type="predicted"/>